<name>A0A255YXX6_9SPHN</name>
<evidence type="ECO:0000256" key="2">
    <source>
        <dbReference type="ARBA" id="ARBA00024200"/>
    </source>
</evidence>
<dbReference type="SUPFAM" id="SSF54285">
    <property type="entry name" value="MoaD/ThiS"/>
    <property type="match status" value="1"/>
</dbReference>
<dbReference type="OrthoDB" id="9800712at2"/>
<dbReference type="GO" id="GO:1990133">
    <property type="term" value="C:molybdopterin adenylyltransferase complex"/>
    <property type="evidence" value="ECO:0007669"/>
    <property type="project" value="TreeGrafter"/>
</dbReference>
<dbReference type="AlphaFoldDB" id="A0A255YXX6"/>
<dbReference type="EMBL" id="NOXT01000071">
    <property type="protein sequence ID" value="OYQ34038.1"/>
    <property type="molecule type" value="Genomic_DNA"/>
</dbReference>
<accession>A0A255YXX6</accession>
<dbReference type="GO" id="GO:0000166">
    <property type="term" value="F:nucleotide binding"/>
    <property type="evidence" value="ECO:0007669"/>
    <property type="project" value="UniProtKB-KW"/>
</dbReference>
<sequence length="85" mass="8973">MMVELLYFAWVREQIGVDAETVALPANITSVAALLDWLASRSPGHAAALANRSRIRVAVDQAFATPDTPVAGAREIAIFPPVTGG</sequence>
<evidence type="ECO:0000313" key="5">
    <source>
        <dbReference type="Proteomes" id="UP000216991"/>
    </source>
</evidence>
<reference evidence="4 5" key="1">
    <citation type="submission" date="2017-07" db="EMBL/GenBank/DDBJ databases">
        <title>Sandarakinorhabdus cyanobacteriorum sp. nov., a novel bacterium isolated from cyanobacterial aggregates in a eutrophic lake.</title>
        <authorList>
            <person name="Cai H."/>
        </authorList>
    </citation>
    <scope>NUCLEOTIDE SEQUENCE [LARGE SCALE GENOMIC DNA]</scope>
    <source>
        <strain evidence="4 5">TH057</strain>
    </source>
</reference>
<organism evidence="4 5">
    <name type="scientific">Sandarakinorhabdus cyanobacteriorum</name>
    <dbReference type="NCBI Taxonomy" id="1981098"/>
    <lineage>
        <taxon>Bacteria</taxon>
        <taxon>Pseudomonadati</taxon>
        <taxon>Pseudomonadota</taxon>
        <taxon>Alphaproteobacteria</taxon>
        <taxon>Sphingomonadales</taxon>
        <taxon>Sphingosinicellaceae</taxon>
        <taxon>Sandarakinorhabdus</taxon>
    </lineage>
</organism>
<evidence type="ECO:0000256" key="1">
    <source>
        <dbReference type="ARBA" id="ARBA00022741"/>
    </source>
</evidence>
<comment type="caution">
    <text evidence="4">The sequence shown here is derived from an EMBL/GenBank/DDBJ whole genome shotgun (WGS) entry which is preliminary data.</text>
</comment>
<dbReference type="InterPro" id="IPR044672">
    <property type="entry name" value="MOCS2A"/>
</dbReference>
<keyword evidence="1" id="KW-0547">Nucleotide-binding</keyword>
<dbReference type="InterPro" id="IPR012675">
    <property type="entry name" value="Beta-grasp_dom_sf"/>
</dbReference>
<evidence type="ECO:0000313" key="4">
    <source>
        <dbReference type="EMBL" id="OYQ34038.1"/>
    </source>
</evidence>
<evidence type="ECO:0000256" key="3">
    <source>
        <dbReference type="ARBA" id="ARBA00024247"/>
    </source>
</evidence>
<dbReference type="NCBIfam" id="TIGR01682">
    <property type="entry name" value="moaD"/>
    <property type="match status" value="1"/>
</dbReference>
<dbReference type="Pfam" id="PF02597">
    <property type="entry name" value="ThiS"/>
    <property type="match status" value="1"/>
</dbReference>
<dbReference type="InterPro" id="IPR016155">
    <property type="entry name" value="Mopterin_synth/thiamin_S_b"/>
</dbReference>
<dbReference type="Gene3D" id="3.10.20.30">
    <property type="match status" value="1"/>
</dbReference>
<dbReference type="PANTHER" id="PTHR33359">
    <property type="entry name" value="MOLYBDOPTERIN SYNTHASE SULFUR CARRIER SUBUNIT"/>
    <property type="match status" value="1"/>
</dbReference>
<dbReference type="InterPro" id="IPR003749">
    <property type="entry name" value="ThiS/MoaD-like"/>
</dbReference>
<dbReference type="RefSeq" id="WP_094472614.1">
    <property type="nucleotide sequence ID" value="NZ_NOXT01000071.1"/>
</dbReference>
<keyword evidence="5" id="KW-1185">Reference proteome</keyword>
<gene>
    <name evidence="4" type="primary">moaD</name>
    <name evidence="4" type="ORF">CHU93_02495</name>
</gene>
<dbReference type="GO" id="GO:0006777">
    <property type="term" value="P:Mo-molybdopterin cofactor biosynthetic process"/>
    <property type="evidence" value="ECO:0007669"/>
    <property type="project" value="InterPro"/>
</dbReference>
<dbReference type="PANTHER" id="PTHR33359:SF1">
    <property type="entry name" value="MOLYBDOPTERIN SYNTHASE SULFUR CARRIER SUBUNIT"/>
    <property type="match status" value="1"/>
</dbReference>
<dbReference type="Proteomes" id="UP000216991">
    <property type="component" value="Unassembled WGS sequence"/>
</dbReference>
<protein>
    <recommendedName>
        <fullName evidence="3">Molybdopterin synthase sulfur carrier subunit</fullName>
    </recommendedName>
</protein>
<proteinExistence type="inferred from homology"/>
<dbReference type="CDD" id="cd00754">
    <property type="entry name" value="Ubl_MoaD"/>
    <property type="match status" value="1"/>
</dbReference>
<comment type="similarity">
    <text evidence="2">Belongs to the MoaD family.</text>
</comment>